<name>A0A7J6M5V2_PEROL</name>
<dbReference type="GO" id="GO:0046872">
    <property type="term" value="F:metal ion binding"/>
    <property type="evidence" value="ECO:0007669"/>
    <property type="project" value="UniProtKB-KW"/>
</dbReference>
<dbReference type="OrthoDB" id="440240at2759"/>
<evidence type="ECO:0000256" key="3">
    <source>
        <dbReference type="ARBA" id="ARBA00022801"/>
    </source>
</evidence>
<accession>A0A7J6M5V2</accession>
<sequence length="645" mass="68930">MGIIDDATTTTNEKNKMISDQPYHARTFNADDDDPQRPSSRMDANDINNKSPPPPPSSSGIGHVAVLSNKADVSDEDGRLRSSSSSHQPDAPLPSLVISHGSVEKRSSSTNSLTAIYEVIRSFNSTTGSREDARMKKGKCRNQDAYFVVSRDGLTLVGVFDGHGGTPSSSSAGDGGGLQQQQLSHYLASVVPDVFYETLSKLIPGEVNVSTLSAPASSEADDGYGLHSKTVKGCLRRDDDKDPSPPSPPPTIIAALSCTLRTCEERAITSADVDTANGGSTATLVCIHEASALVGVVQVGDSQLAILQQPTATSTTAMTHDHYNLVTPEPLFTQPHTVRERIDERHRIVSCGGVIYKNKAVGVAVTNIAITRSLGDTVMRSDGVEGRDSNFDADLVKFAKKKGCTGLIASPEWYVWSPRREHGGLYWAATNAPVQLLGIPTSHHIISASTDSFPSGFDDTPLASTTSSSSRDIYVMVASDGLWDIISPKTIEDRIRSLGPSPTPTQVDHLIKSSCIPSVPHDDTTWVLLRIPIHTSIAAAAAGEDNNDNNEEDGEDPFDTSAVRQHWTSHSSPINRPATLSTLDALFTPQDGDQEEEEQQFLAGSQTDRGRRPRKASSAAAAINTTSGLLVRPAICTTWGEAIVD</sequence>
<keyword evidence="3 5" id="KW-0378">Hydrolase</keyword>
<dbReference type="SMART" id="SM00332">
    <property type="entry name" value="PP2Cc"/>
    <property type="match status" value="1"/>
</dbReference>
<evidence type="ECO:0000256" key="4">
    <source>
        <dbReference type="ARBA" id="ARBA00022912"/>
    </source>
</evidence>
<dbReference type="PROSITE" id="PS01032">
    <property type="entry name" value="PPM_1"/>
    <property type="match status" value="1"/>
</dbReference>
<reference evidence="8 9" key="1">
    <citation type="submission" date="2020-04" db="EMBL/GenBank/DDBJ databases">
        <title>Perkinsus olseni comparative genomics.</title>
        <authorList>
            <person name="Bogema D.R."/>
        </authorList>
    </citation>
    <scope>NUCLEOTIDE SEQUENCE [LARGE SCALE GENOMIC DNA]</scope>
    <source>
        <strain evidence="8">ATCC PRA-179</strain>
    </source>
</reference>
<dbReference type="SUPFAM" id="SSF81606">
    <property type="entry name" value="PP2C-like"/>
    <property type="match status" value="1"/>
</dbReference>
<evidence type="ECO:0000256" key="6">
    <source>
        <dbReference type="SAM" id="MobiDB-lite"/>
    </source>
</evidence>
<dbReference type="InterPro" id="IPR015655">
    <property type="entry name" value="PP2C"/>
</dbReference>
<feature type="region of interest" description="Disordered" evidence="6">
    <location>
        <begin position="541"/>
        <end position="561"/>
    </location>
</feature>
<evidence type="ECO:0000256" key="1">
    <source>
        <dbReference type="ARBA" id="ARBA00004170"/>
    </source>
</evidence>
<dbReference type="Pfam" id="PF00481">
    <property type="entry name" value="PP2C"/>
    <property type="match status" value="1"/>
</dbReference>
<comment type="similarity">
    <text evidence="5">Belongs to the PP2C family.</text>
</comment>
<gene>
    <name evidence="8" type="ORF">FOZ61_009041</name>
</gene>
<feature type="compositionally biased region" description="Acidic residues" evidence="6">
    <location>
        <begin position="545"/>
        <end position="558"/>
    </location>
</feature>
<organism evidence="8 9">
    <name type="scientific">Perkinsus olseni</name>
    <name type="common">Perkinsus atlanticus</name>
    <dbReference type="NCBI Taxonomy" id="32597"/>
    <lineage>
        <taxon>Eukaryota</taxon>
        <taxon>Sar</taxon>
        <taxon>Alveolata</taxon>
        <taxon>Perkinsozoa</taxon>
        <taxon>Perkinsea</taxon>
        <taxon>Perkinsida</taxon>
        <taxon>Perkinsidae</taxon>
        <taxon>Perkinsus</taxon>
    </lineage>
</organism>
<dbReference type="GO" id="GO:0016020">
    <property type="term" value="C:membrane"/>
    <property type="evidence" value="ECO:0007669"/>
    <property type="project" value="UniProtKB-SubCell"/>
</dbReference>
<dbReference type="PROSITE" id="PS51746">
    <property type="entry name" value="PPM_2"/>
    <property type="match status" value="1"/>
</dbReference>
<comment type="caution">
    <text evidence="8">The sequence shown here is derived from an EMBL/GenBank/DDBJ whole genome shotgun (WGS) entry which is preliminary data.</text>
</comment>
<feature type="domain" description="PPM-type phosphatase" evidence="7">
    <location>
        <begin position="126"/>
        <end position="531"/>
    </location>
</feature>
<dbReference type="InterPro" id="IPR000222">
    <property type="entry name" value="PP2C_BS"/>
</dbReference>
<dbReference type="GO" id="GO:0004722">
    <property type="term" value="F:protein serine/threonine phosphatase activity"/>
    <property type="evidence" value="ECO:0007669"/>
    <property type="project" value="InterPro"/>
</dbReference>
<dbReference type="PANTHER" id="PTHR47992">
    <property type="entry name" value="PROTEIN PHOSPHATASE"/>
    <property type="match status" value="1"/>
</dbReference>
<evidence type="ECO:0000256" key="2">
    <source>
        <dbReference type="ARBA" id="ARBA00022723"/>
    </source>
</evidence>
<proteinExistence type="inferred from homology"/>
<dbReference type="AlphaFoldDB" id="A0A7J6M5V2"/>
<evidence type="ECO:0000313" key="9">
    <source>
        <dbReference type="Proteomes" id="UP000570595"/>
    </source>
</evidence>
<dbReference type="Proteomes" id="UP000570595">
    <property type="component" value="Unassembled WGS sequence"/>
</dbReference>
<evidence type="ECO:0000259" key="7">
    <source>
        <dbReference type="PROSITE" id="PS51746"/>
    </source>
</evidence>
<dbReference type="Gene3D" id="3.60.40.10">
    <property type="entry name" value="PPM-type phosphatase domain"/>
    <property type="match status" value="1"/>
</dbReference>
<keyword evidence="4 5" id="KW-0904">Protein phosphatase</keyword>
<dbReference type="InterPro" id="IPR001932">
    <property type="entry name" value="PPM-type_phosphatase-like_dom"/>
</dbReference>
<feature type="region of interest" description="Disordered" evidence="6">
    <location>
        <begin position="1"/>
        <end position="110"/>
    </location>
</feature>
<feature type="region of interest" description="Disordered" evidence="6">
    <location>
        <begin position="591"/>
        <end position="621"/>
    </location>
</feature>
<keyword evidence="2" id="KW-0479">Metal-binding</keyword>
<dbReference type="InterPro" id="IPR036457">
    <property type="entry name" value="PPM-type-like_dom_sf"/>
</dbReference>
<protein>
    <recommendedName>
        <fullName evidence="7">PPM-type phosphatase domain-containing protein</fullName>
    </recommendedName>
</protein>
<dbReference type="EMBL" id="JABAHT010000063">
    <property type="protein sequence ID" value="KAF4666953.1"/>
    <property type="molecule type" value="Genomic_DNA"/>
</dbReference>
<evidence type="ECO:0000313" key="8">
    <source>
        <dbReference type="EMBL" id="KAF4666953.1"/>
    </source>
</evidence>
<evidence type="ECO:0000256" key="5">
    <source>
        <dbReference type="RuleBase" id="RU003465"/>
    </source>
</evidence>
<comment type="subcellular location">
    <subcellularLocation>
        <location evidence="1">Membrane</location>
        <topology evidence="1">Peripheral membrane protein</topology>
    </subcellularLocation>
</comment>